<dbReference type="EMBL" id="JAIWYP010000009">
    <property type="protein sequence ID" value="KAH3774285.1"/>
    <property type="molecule type" value="Genomic_DNA"/>
</dbReference>
<proteinExistence type="predicted"/>
<reference evidence="1" key="2">
    <citation type="submission" date="2020-11" db="EMBL/GenBank/DDBJ databases">
        <authorList>
            <person name="McCartney M.A."/>
            <person name="Auch B."/>
            <person name="Kono T."/>
            <person name="Mallez S."/>
            <person name="Becker A."/>
            <person name="Gohl D.M."/>
            <person name="Silverstein K.A.T."/>
            <person name="Koren S."/>
            <person name="Bechman K.B."/>
            <person name="Herman A."/>
            <person name="Abrahante J.E."/>
            <person name="Garbe J."/>
        </authorList>
    </citation>
    <scope>NUCLEOTIDE SEQUENCE</scope>
    <source>
        <strain evidence="1">Duluth1</strain>
        <tissue evidence="1">Whole animal</tissue>
    </source>
</reference>
<evidence type="ECO:0000313" key="1">
    <source>
        <dbReference type="EMBL" id="KAH3774285.1"/>
    </source>
</evidence>
<dbReference type="AlphaFoldDB" id="A0A9D4E9I1"/>
<protein>
    <recommendedName>
        <fullName evidence="3">NACHT domain-containing protein</fullName>
    </recommendedName>
</protein>
<comment type="caution">
    <text evidence="1">The sequence shown here is derived from an EMBL/GenBank/DDBJ whole genome shotgun (WGS) entry which is preliminary data.</text>
</comment>
<keyword evidence="2" id="KW-1185">Reference proteome</keyword>
<sequence length="71" mass="8390">MIKEQIIDSIYSHEDREKAYRLVNDIMKREQCLVLLDGLDEWTGSGDHHNLPTLVVYHSKCVMLFSTRPWN</sequence>
<evidence type="ECO:0000313" key="2">
    <source>
        <dbReference type="Proteomes" id="UP000828390"/>
    </source>
</evidence>
<evidence type="ECO:0008006" key="3">
    <source>
        <dbReference type="Google" id="ProtNLM"/>
    </source>
</evidence>
<dbReference type="Proteomes" id="UP000828390">
    <property type="component" value="Unassembled WGS sequence"/>
</dbReference>
<gene>
    <name evidence="1" type="ORF">DPMN_175663</name>
</gene>
<accession>A0A9D4E9I1</accession>
<reference evidence="1" key="1">
    <citation type="journal article" date="2019" name="bioRxiv">
        <title>The Genome of the Zebra Mussel, Dreissena polymorpha: A Resource for Invasive Species Research.</title>
        <authorList>
            <person name="McCartney M.A."/>
            <person name="Auch B."/>
            <person name="Kono T."/>
            <person name="Mallez S."/>
            <person name="Zhang Y."/>
            <person name="Obille A."/>
            <person name="Becker A."/>
            <person name="Abrahante J.E."/>
            <person name="Garbe J."/>
            <person name="Badalamenti J.P."/>
            <person name="Herman A."/>
            <person name="Mangelson H."/>
            <person name="Liachko I."/>
            <person name="Sullivan S."/>
            <person name="Sone E.D."/>
            <person name="Koren S."/>
            <person name="Silverstein K.A.T."/>
            <person name="Beckman K.B."/>
            <person name="Gohl D.M."/>
        </authorList>
    </citation>
    <scope>NUCLEOTIDE SEQUENCE</scope>
    <source>
        <strain evidence="1">Duluth1</strain>
        <tissue evidence="1">Whole animal</tissue>
    </source>
</reference>
<organism evidence="1 2">
    <name type="scientific">Dreissena polymorpha</name>
    <name type="common">Zebra mussel</name>
    <name type="synonym">Mytilus polymorpha</name>
    <dbReference type="NCBI Taxonomy" id="45954"/>
    <lineage>
        <taxon>Eukaryota</taxon>
        <taxon>Metazoa</taxon>
        <taxon>Spiralia</taxon>
        <taxon>Lophotrochozoa</taxon>
        <taxon>Mollusca</taxon>
        <taxon>Bivalvia</taxon>
        <taxon>Autobranchia</taxon>
        <taxon>Heteroconchia</taxon>
        <taxon>Euheterodonta</taxon>
        <taxon>Imparidentia</taxon>
        <taxon>Neoheterodontei</taxon>
        <taxon>Myida</taxon>
        <taxon>Dreissenoidea</taxon>
        <taxon>Dreissenidae</taxon>
        <taxon>Dreissena</taxon>
    </lineage>
</organism>
<name>A0A9D4E9I1_DREPO</name>